<evidence type="ECO:0000256" key="10">
    <source>
        <dbReference type="ARBA" id="ARBA00023295"/>
    </source>
</evidence>
<dbReference type="InterPro" id="IPR029055">
    <property type="entry name" value="Ntn_hydrolases_N"/>
</dbReference>
<keyword evidence="9" id="KW-0809">Transit peptide</keyword>
<comment type="subcellular location">
    <subcellularLocation>
        <location evidence="1">Plastid</location>
        <location evidence="1">Chloroplast</location>
    </subcellularLocation>
</comment>
<keyword evidence="8" id="KW-0378">Hydrolase</keyword>
<sequence length="260" mass="29245">MGAMGTLQRIPTISTEGDVRLLQEMGMDAYRFSISWPRILPNGTLGDINEKGIDYYNNLIDLMIDNGIEPYVTLFHWDTPQALVEDYGGFLDKRIIKDYTDFAGLCFERFGDRVNNWLTFNEPHTFSPGLKCPDPNGNSIKEPYLVGHNILLAHAETVHLYNRLTIATGNSNCCYYANSLSLSYLLWILKGLGSSYLYALLDHEWKEGMSQEETEKFVVKVVSLAMARDGASGGLSVQILINADGVKRNFYPRQATPVAR</sequence>
<evidence type="ECO:0000256" key="3">
    <source>
        <dbReference type="ARBA" id="ARBA00022490"/>
    </source>
</evidence>
<comment type="caution">
    <text evidence="13">The sequence shown here is derived from an EMBL/GenBank/DDBJ whole genome shotgun (WGS) entry which is preliminary data.</text>
</comment>
<name>A0A811RD97_9POAL</name>
<proteinExistence type="inferred from homology"/>
<evidence type="ECO:0000256" key="11">
    <source>
        <dbReference type="ARBA" id="ARBA00026071"/>
    </source>
</evidence>
<dbReference type="SUPFAM" id="SSF51445">
    <property type="entry name" value="(Trans)glycosidases"/>
    <property type="match status" value="1"/>
</dbReference>
<dbReference type="Gene3D" id="3.20.20.80">
    <property type="entry name" value="Glycosidases"/>
    <property type="match status" value="1"/>
</dbReference>
<keyword evidence="4" id="KW-0150">Chloroplast</keyword>
<accession>A0A811RD97</accession>
<dbReference type="PRINTS" id="PR00141">
    <property type="entry name" value="PROTEASOME"/>
</dbReference>
<evidence type="ECO:0000256" key="1">
    <source>
        <dbReference type="ARBA" id="ARBA00004229"/>
    </source>
</evidence>
<gene>
    <name evidence="13" type="ORF">NCGR_LOCUS51287</name>
</gene>
<evidence type="ECO:0000256" key="8">
    <source>
        <dbReference type="ARBA" id="ARBA00022801"/>
    </source>
</evidence>
<keyword evidence="6" id="KW-0645">Protease</keyword>
<evidence type="ECO:0000256" key="5">
    <source>
        <dbReference type="ARBA" id="ARBA00022640"/>
    </source>
</evidence>
<dbReference type="InterPro" id="IPR017853">
    <property type="entry name" value="GH"/>
</dbReference>
<evidence type="ECO:0000256" key="4">
    <source>
        <dbReference type="ARBA" id="ARBA00022528"/>
    </source>
</evidence>
<evidence type="ECO:0000256" key="2">
    <source>
        <dbReference type="ARBA" id="ARBA00010838"/>
    </source>
</evidence>
<keyword evidence="3" id="KW-0963">Cytoplasm</keyword>
<keyword evidence="14" id="KW-1185">Reference proteome</keyword>
<keyword evidence="5" id="KW-0934">Plastid</keyword>
<dbReference type="GO" id="GO:0005975">
    <property type="term" value="P:carbohydrate metabolic process"/>
    <property type="evidence" value="ECO:0007669"/>
    <property type="project" value="InterPro"/>
</dbReference>
<evidence type="ECO:0000256" key="9">
    <source>
        <dbReference type="ARBA" id="ARBA00022946"/>
    </source>
</evidence>
<dbReference type="GO" id="GO:0009507">
    <property type="term" value="C:chloroplast"/>
    <property type="evidence" value="ECO:0007669"/>
    <property type="project" value="UniProtKB-SubCell"/>
</dbReference>
<dbReference type="InterPro" id="IPR001360">
    <property type="entry name" value="Glyco_hydro_1"/>
</dbReference>
<evidence type="ECO:0000313" key="13">
    <source>
        <dbReference type="EMBL" id="CAD6267982.1"/>
    </source>
</evidence>
<dbReference type="AlphaFoldDB" id="A0A811RD97"/>
<dbReference type="GO" id="GO:0005839">
    <property type="term" value="C:proteasome core complex"/>
    <property type="evidence" value="ECO:0007669"/>
    <property type="project" value="InterPro"/>
</dbReference>
<dbReference type="InterPro" id="IPR001353">
    <property type="entry name" value="Proteasome_sua/b"/>
</dbReference>
<dbReference type="Proteomes" id="UP000604825">
    <property type="component" value="Unassembled WGS sequence"/>
</dbReference>
<dbReference type="InterPro" id="IPR000243">
    <property type="entry name" value="Pept_T1A_subB"/>
</dbReference>
<evidence type="ECO:0000313" key="14">
    <source>
        <dbReference type="Proteomes" id="UP000604825"/>
    </source>
</evidence>
<comment type="subunit">
    <text evidence="11">The 26S proteasome consists of a 20S proteasome core and two 19S regulatory subunits. The 20S proteasome core is composed of 28 subunits that are arranged in four stacked rings, resulting in a barrel-shaped structure. The two end rings are each formed by seven alpha subunits, and the two central rings are each formed by seven beta subunits. The catalytic chamber with the active sites is on the inside of the barrel.</text>
</comment>
<reference evidence="13" key="1">
    <citation type="submission" date="2020-10" db="EMBL/GenBank/DDBJ databases">
        <authorList>
            <person name="Han B."/>
            <person name="Lu T."/>
            <person name="Zhao Q."/>
            <person name="Huang X."/>
            <person name="Zhao Y."/>
        </authorList>
    </citation>
    <scope>NUCLEOTIDE SEQUENCE</scope>
</reference>
<evidence type="ECO:0000256" key="12">
    <source>
        <dbReference type="RuleBase" id="RU003690"/>
    </source>
</evidence>
<dbReference type="GO" id="GO:0008422">
    <property type="term" value="F:beta-glucosidase activity"/>
    <property type="evidence" value="ECO:0007669"/>
    <property type="project" value="UniProtKB-ARBA"/>
</dbReference>
<dbReference type="EMBL" id="CAJGYO010000014">
    <property type="protein sequence ID" value="CAD6267982.1"/>
    <property type="molecule type" value="Genomic_DNA"/>
</dbReference>
<keyword evidence="7" id="KW-0888">Threonine protease</keyword>
<comment type="similarity">
    <text evidence="2 12">Belongs to the glycosyl hydrolase 1 family.</text>
</comment>
<protein>
    <submittedName>
        <fullName evidence="13">Uncharacterized protein</fullName>
    </submittedName>
</protein>
<evidence type="ECO:0000256" key="7">
    <source>
        <dbReference type="ARBA" id="ARBA00022698"/>
    </source>
</evidence>
<dbReference type="Gene3D" id="3.60.20.10">
    <property type="entry name" value="Glutamine Phosphoribosylpyrophosphate, subunit 1, domain 1"/>
    <property type="match status" value="1"/>
</dbReference>
<dbReference type="SUPFAM" id="SSF56235">
    <property type="entry name" value="N-terminal nucleophile aminohydrolases (Ntn hydrolases)"/>
    <property type="match status" value="1"/>
</dbReference>
<dbReference type="Pfam" id="PF00227">
    <property type="entry name" value="Proteasome"/>
    <property type="match status" value="1"/>
</dbReference>
<organism evidence="13 14">
    <name type="scientific">Miscanthus lutarioriparius</name>
    <dbReference type="NCBI Taxonomy" id="422564"/>
    <lineage>
        <taxon>Eukaryota</taxon>
        <taxon>Viridiplantae</taxon>
        <taxon>Streptophyta</taxon>
        <taxon>Embryophyta</taxon>
        <taxon>Tracheophyta</taxon>
        <taxon>Spermatophyta</taxon>
        <taxon>Magnoliopsida</taxon>
        <taxon>Liliopsida</taxon>
        <taxon>Poales</taxon>
        <taxon>Poaceae</taxon>
        <taxon>PACMAD clade</taxon>
        <taxon>Panicoideae</taxon>
        <taxon>Andropogonodae</taxon>
        <taxon>Andropogoneae</taxon>
        <taxon>Saccharinae</taxon>
        <taxon>Miscanthus</taxon>
    </lineage>
</organism>
<dbReference type="GO" id="GO:0004298">
    <property type="term" value="F:threonine-type endopeptidase activity"/>
    <property type="evidence" value="ECO:0007669"/>
    <property type="project" value="UniProtKB-KW"/>
</dbReference>
<dbReference type="GO" id="GO:0051603">
    <property type="term" value="P:proteolysis involved in protein catabolic process"/>
    <property type="evidence" value="ECO:0007669"/>
    <property type="project" value="InterPro"/>
</dbReference>
<dbReference type="Pfam" id="PF00232">
    <property type="entry name" value="Glyco_hydro_1"/>
    <property type="match status" value="1"/>
</dbReference>
<dbReference type="PANTHER" id="PTHR10353">
    <property type="entry name" value="GLYCOSYL HYDROLASE"/>
    <property type="match status" value="1"/>
</dbReference>
<evidence type="ECO:0000256" key="6">
    <source>
        <dbReference type="ARBA" id="ARBA00022670"/>
    </source>
</evidence>
<dbReference type="PANTHER" id="PTHR10353:SF326">
    <property type="entry name" value="4-HYDROXY-7-METHOXY-3-OXO-3,4-DIHYDRO-2H-1,4-BENZOXAZIN-2-YL GLUCOSIDE BETA-D-GLUCOSIDASE 1, CHLOROPLASTIC"/>
    <property type="match status" value="1"/>
</dbReference>
<dbReference type="OrthoDB" id="65569at2759"/>
<keyword evidence="10" id="KW-0326">Glycosidase</keyword>